<dbReference type="EMBL" id="CAFBMK010000015">
    <property type="protein sequence ID" value="CAB4898896.1"/>
    <property type="molecule type" value="Genomic_DNA"/>
</dbReference>
<name>A0A6J7FU52_9ZZZZ</name>
<reference evidence="1" key="1">
    <citation type="submission" date="2020-05" db="EMBL/GenBank/DDBJ databases">
        <authorList>
            <person name="Chiriac C."/>
            <person name="Salcher M."/>
            <person name="Ghai R."/>
            <person name="Kavagutti S V."/>
        </authorList>
    </citation>
    <scope>NUCLEOTIDE SEQUENCE</scope>
</reference>
<evidence type="ECO:0000313" key="1">
    <source>
        <dbReference type="EMBL" id="CAB4898896.1"/>
    </source>
</evidence>
<gene>
    <name evidence="1" type="ORF">UFOPK3564_00457</name>
</gene>
<protein>
    <submittedName>
        <fullName evidence="1">Unannotated protein</fullName>
    </submittedName>
</protein>
<accession>A0A6J7FU52</accession>
<dbReference type="AlphaFoldDB" id="A0A6J7FU52"/>
<organism evidence="1">
    <name type="scientific">freshwater metagenome</name>
    <dbReference type="NCBI Taxonomy" id="449393"/>
    <lineage>
        <taxon>unclassified sequences</taxon>
        <taxon>metagenomes</taxon>
        <taxon>ecological metagenomes</taxon>
    </lineage>
</organism>
<proteinExistence type="predicted"/>
<sequence>MTASSRSTTPVDAAACLAAARARPGGRREIAALLEAQFHHLGRDVTHPEGNVLRRLGFVRQRPPAGRRTAVTRYVRTGGLLVAVWPFALCVGDARGAALLPRRGRPSLWPLAAQPDCFTARELGLARRGCVACPDALVRRAFAWLASYEGAVDDLVGTAHREPAEARHRAAPGGGYALQAAWRTHLGALGR</sequence>